<reference evidence="4 5" key="1">
    <citation type="submission" date="2017-02" db="EMBL/GenBank/DDBJ databases">
        <authorList>
            <person name="Peterson S.W."/>
        </authorList>
    </citation>
    <scope>NUCLEOTIDE SEQUENCE [LARGE SCALE GENOMIC DNA]</scope>
    <source>
        <strain evidence="4 5">DSM 18034</strain>
    </source>
</reference>
<feature type="domain" description="Tim44-like" evidence="3">
    <location>
        <begin position="80"/>
        <end position="208"/>
    </location>
</feature>
<dbReference type="EMBL" id="FUYA01000002">
    <property type="protein sequence ID" value="SKA66695.1"/>
    <property type="molecule type" value="Genomic_DNA"/>
</dbReference>
<dbReference type="RefSeq" id="WP_078683966.1">
    <property type="nucleotide sequence ID" value="NZ_FUYA01000002.1"/>
</dbReference>
<keyword evidence="5" id="KW-1185">Reference proteome</keyword>
<sequence>MRANLLDLILIGVGIYVVLRYFAGKNTQDKEDQQQGDGKHRALDAYKRAERSWDALRNDKAHGPDSSMQQANSRPRPEDLRPDVHAHQSEDNDREFIAGAKLAYARIREAWDARDLDDLRQFTTEKAYEQFTERSINEPRSAKTELLLVNANLMDKSREGLIEQATVHFDVLLRVGSSTQSTKIQEVWIFEQDTGDQNSHWKLASTRKAGAENFTQ</sequence>
<dbReference type="SMART" id="SM00978">
    <property type="entry name" value="Tim44"/>
    <property type="match status" value="1"/>
</dbReference>
<dbReference type="PANTHER" id="PTHR41542">
    <property type="entry name" value="BLL5807 PROTEIN"/>
    <property type="match status" value="1"/>
</dbReference>
<accession>A0A1T4VP70</accession>
<evidence type="ECO:0000256" key="2">
    <source>
        <dbReference type="SAM" id="Phobius"/>
    </source>
</evidence>
<evidence type="ECO:0000313" key="5">
    <source>
        <dbReference type="Proteomes" id="UP000189733"/>
    </source>
</evidence>
<keyword evidence="2" id="KW-1133">Transmembrane helix</keyword>
<dbReference type="Gene3D" id="3.10.450.240">
    <property type="match status" value="1"/>
</dbReference>
<keyword evidence="2" id="KW-0472">Membrane</keyword>
<proteinExistence type="predicted"/>
<keyword evidence="2" id="KW-0812">Transmembrane</keyword>
<evidence type="ECO:0000259" key="3">
    <source>
        <dbReference type="SMART" id="SM00978"/>
    </source>
</evidence>
<gene>
    <name evidence="4" type="ORF">SAMN02745702_00647</name>
</gene>
<feature type="compositionally biased region" description="Basic and acidic residues" evidence="1">
    <location>
        <begin position="75"/>
        <end position="92"/>
    </location>
</feature>
<dbReference type="SUPFAM" id="SSF54427">
    <property type="entry name" value="NTF2-like"/>
    <property type="match status" value="1"/>
</dbReference>
<evidence type="ECO:0000256" key="1">
    <source>
        <dbReference type="SAM" id="MobiDB-lite"/>
    </source>
</evidence>
<name>A0A1T4VP70_9BACT</name>
<dbReference type="Pfam" id="PF04280">
    <property type="entry name" value="Tim44"/>
    <property type="match status" value="1"/>
</dbReference>
<dbReference type="InterPro" id="IPR007379">
    <property type="entry name" value="Tim44-like_dom"/>
</dbReference>
<evidence type="ECO:0000313" key="4">
    <source>
        <dbReference type="EMBL" id="SKA66695.1"/>
    </source>
</evidence>
<dbReference type="Proteomes" id="UP000189733">
    <property type="component" value="Unassembled WGS sequence"/>
</dbReference>
<dbReference type="AlphaFoldDB" id="A0A1T4VP70"/>
<organism evidence="4 5">
    <name type="scientific">Desulfobaculum bizertense DSM 18034</name>
    <dbReference type="NCBI Taxonomy" id="1121442"/>
    <lineage>
        <taxon>Bacteria</taxon>
        <taxon>Pseudomonadati</taxon>
        <taxon>Thermodesulfobacteriota</taxon>
        <taxon>Desulfovibrionia</taxon>
        <taxon>Desulfovibrionales</taxon>
        <taxon>Desulfovibrionaceae</taxon>
        <taxon>Desulfobaculum</taxon>
    </lineage>
</organism>
<dbReference type="PANTHER" id="PTHR41542:SF1">
    <property type="entry name" value="BLL5807 PROTEIN"/>
    <property type="match status" value="1"/>
</dbReference>
<feature type="region of interest" description="Disordered" evidence="1">
    <location>
        <begin position="57"/>
        <end position="92"/>
    </location>
</feature>
<dbReference type="STRING" id="1121442.SAMN02745702_00647"/>
<protein>
    <submittedName>
        <fullName evidence="4">Predicted lipid-binding transport protein, Tim44 family</fullName>
    </submittedName>
</protein>
<feature type="transmembrane region" description="Helical" evidence="2">
    <location>
        <begin position="6"/>
        <end position="23"/>
    </location>
</feature>
<dbReference type="OrthoDB" id="5297955at2"/>
<dbReference type="InterPro" id="IPR032710">
    <property type="entry name" value="NTF2-like_dom_sf"/>
</dbReference>